<dbReference type="GO" id="GO:0005524">
    <property type="term" value="F:ATP binding"/>
    <property type="evidence" value="ECO:0007669"/>
    <property type="project" value="UniProtKB-KW"/>
</dbReference>
<accession>A0A9X3S010</accession>
<evidence type="ECO:0000313" key="4">
    <source>
        <dbReference type="EMBL" id="MDA0159512.1"/>
    </source>
</evidence>
<dbReference type="InterPro" id="IPR011990">
    <property type="entry name" value="TPR-like_helical_dom_sf"/>
</dbReference>
<dbReference type="AlphaFoldDB" id="A0A9X3S010"/>
<evidence type="ECO:0000256" key="1">
    <source>
        <dbReference type="ARBA" id="ARBA00022741"/>
    </source>
</evidence>
<feature type="domain" description="HTH luxR-type" evidence="3">
    <location>
        <begin position="884"/>
        <end position="946"/>
    </location>
</feature>
<dbReference type="PRINTS" id="PR00038">
    <property type="entry name" value="HTHLUXR"/>
</dbReference>
<dbReference type="InterPro" id="IPR027417">
    <property type="entry name" value="P-loop_NTPase"/>
</dbReference>
<keyword evidence="2" id="KW-0067">ATP-binding</keyword>
<evidence type="ECO:0000256" key="2">
    <source>
        <dbReference type="ARBA" id="ARBA00022840"/>
    </source>
</evidence>
<dbReference type="GO" id="GO:0004016">
    <property type="term" value="F:adenylate cyclase activity"/>
    <property type="evidence" value="ECO:0007669"/>
    <property type="project" value="TreeGrafter"/>
</dbReference>
<dbReference type="InterPro" id="IPR000792">
    <property type="entry name" value="Tscrpt_reg_LuxR_C"/>
</dbReference>
<sequence>MGRRNELASIEQVIETARYGRSGVLVVRGVAGVGKTALLDAASGAAVGFRVLRAEGVEAESELAFAGLHQLLRPLEPLFSRLPLPQRTALEGVFGLGAGADRFVVAASVLALLAEAAEAQPLLCVVDDFQWLDRPSAEALGFVARRLDAEPIALLLALRDTVPAGLARFEVLALSGLDRADARAVLDRAGRLAPADRERVLDAAEGIPLALLELPRGPEAEMGTVERAFADRVSALPEASRTALLLAAADDDPEGRTALHALAGEEVRGGGGATGGGATGGAPASPGVSVGAFGPAEAAGLVRLVDGRVVFRHPLVRSAVYGAATFEQRRDAHERLGGALTASADADRRAWHLAGAVAAPDAAVAAELERSADRARARGGYAAAAATLERAAQLTADDAPRARRLVAAADAARFAGDVGHAEALAGEVLRLMADPVSVAHATAIRGAIRAHRGELEAGEEDLRAAAHALAPAQPRLALRIAALAAETGALAGRHEAAIANARWAASLPGGDAAPDRSVVAFINGVALILSHDPGGAREPFADALDLAGDDPQLITWAAIGAIYTGDLLGGRKALTRAIAVARDRGAIGDVAFALQVLANVELLEGRFAVAATDASDGLALALESGEEAAAAHCQVLLAWLAAVRGDPDDARATAQMAQLAGDRGAAGTATTGATAQLADVPGATRDATTRAPAQLGDIAGAARAVATRATAQPSRLAGESAHRALALLDLADGRFEEAFDRLHAQFSAPAAHPARRLFLVGDLVEAAVGCDRDATAAYDELHTWAVKSGSAWWTALAATARVQLEGEAAYDDAVKAHTHIALPFERGRLELRMGEVLRRARRRTDSRRHLRAALDLFAQLGATPWERRAAAELRATGETARKRDASTLDDLTPQELQIARMVAEGATNRDIAGRLFISPRTVDYHLRKVFQKLNVTSRTQLAMLDR</sequence>
<dbReference type="Pfam" id="PF00196">
    <property type="entry name" value="GerE"/>
    <property type="match status" value="1"/>
</dbReference>
<dbReference type="InterPro" id="IPR041664">
    <property type="entry name" value="AAA_16"/>
</dbReference>
<dbReference type="Pfam" id="PF13191">
    <property type="entry name" value="AAA_16"/>
    <property type="match status" value="1"/>
</dbReference>
<proteinExistence type="predicted"/>
<dbReference type="PROSITE" id="PS50043">
    <property type="entry name" value="HTH_LUXR_2"/>
    <property type="match status" value="1"/>
</dbReference>
<dbReference type="GO" id="GO:0003677">
    <property type="term" value="F:DNA binding"/>
    <property type="evidence" value="ECO:0007669"/>
    <property type="project" value="InterPro"/>
</dbReference>
<dbReference type="PANTHER" id="PTHR16305:SF35">
    <property type="entry name" value="TRANSCRIPTIONAL ACTIVATOR DOMAIN"/>
    <property type="match status" value="1"/>
</dbReference>
<dbReference type="SUPFAM" id="SSF48452">
    <property type="entry name" value="TPR-like"/>
    <property type="match status" value="1"/>
</dbReference>
<dbReference type="GO" id="GO:0005737">
    <property type="term" value="C:cytoplasm"/>
    <property type="evidence" value="ECO:0007669"/>
    <property type="project" value="TreeGrafter"/>
</dbReference>
<dbReference type="PANTHER" id="PTHR16305">
    <property type="entry name" value="TESTICULAR SOLUBLE ADENYLYL CYCLASE"/>
    <property type="match status" value="1"/>
</dbReference>
<gene>
    <name evidence="4" type="ORF">OM076_04490</name>
</gene>
<dbReference type="Gene3D" id="1.10.10.10">
    <property type="entry name" value="Winged helix-like DNA-binding domain superfamily/Winged helix DNA-binding domain"/>
    <property type="match status" value="1"/>
</dbReference>
<evidence type="ECO:0000313" key="5">
    <source>
        <dbReference type="Proteomes" id="UP001149140"/>
    </source>
</evidence>
<dbReference type="SMART" id="SM00421">
    <property type="entry name" value="HTH_LUXR"/>
    <property type="match status" value="1"/>
</dbReference>
<keyword evidence="1" id="KW-0547">Nucleotide-binding</keyword>
<name>A0A9X3S010_9ACTN</name>
<keyword evidence="5" id="KW-1185">Reference proteome</keyword>
<reference evidence="4" key="1">
    <citation type="submission" date="2022-10" db="EMBL/GenBank/DDBJ databases">
        <title>The WGS of Solirubrobacter ginsenosidimutans DSM 21036.</title>
        <authorList>
            <person name="Jiang Z."/>
        </authorList>
    </citation>
    <scope>NUCLEOTIDE SEQUENCE</scope>
    <source>
        <strain evidence="4">DSM 21036</strain>
    </source>
</reference>
<dbReference type="Gene3D" id="3.40.50.300">
    <property type="entry name" value="P-loop containing nucleotide triphosphate hydrolases"/>
    <property type="match status" value="1"/>
</dbReference>
<dbReference type="Proteomes" id="UP001149140">
    <property type="component" value="Unassembled WGS sequence"/>
</dbReference>
<dbReference type="InterPro" id="IPR016032">
    <property type="entry name" value="Sig_transdc_resp-reg_C-effctor"/>
</dbReference>
<dbReference type="GO" id="GO:0006355">
    <property type="term" value="P:regulation of DNA-templated transcription"/>
    <property type="evidence" value="ECO:0007669"/>
    <property type="project" value="InterPro"/>
</dbReference>
<dbReference type="Gene3D" id="1.25.40.10">
    <property type="entry name" value="Tetratricopeptide repeat domain"/>
    <property type="match status" value="1"/>
</dbReference>
<dbReference type="EMBL" id="JAPDOD010000002">
    <property type="protein sequence ID" value="MDA0159512.1"/>
    <property type="molecule type" value="Genomic_DNA"/>
</dbReference>
<dbReference type="CDD" id="cd06170">
    <property type="entry name" value="LuxR_C_like"/>
    <property type="match status" value="1"/>
</dbReference>
<comment type="caution">
    <text evidence="4">The sequence shown here is derived from an EMBL/GenBank/DDBJ whole genome shotgun (WGS) entry which is preliminary data.</text>
</comment>
<dbReference type="SUPFAM" id="SSF52540">
    <property type="entry name" value="P-loop containing nucleoside triphosphate hydrolases"/>
    <property type="match status" value="1"/>
</dbReference>
<evidence type="ECO:0000259" key="3">
    <source>
        <dbReference type="PROSITE" id="PS50043"/>
    </source>
</evidence>
<dbReference type="InterPro" id="IPR036388">
    <property type="entry name" value="WH-like_DNA-bd_sf"/>
</dbReference>
<organism evidence="4 5">
    <name type="scientific">Solirubrobacter ginsenosidimutans</name>
    <dbReference type="NCBI Taxonomy" id="490573"/>
    <lineage>
        <taxon>Bacteria</taxon>
        <taxon>Bacillati</taxon>
        <taxon>Actinomycetota</taxon>
        <taxon>Thermoleophilia</taxon>
        <taxon>Solirubrobacterales</taxon>
        <taxon>Solirubrobacteraceae</taxon>
        <taxon>Solirubrobacter</taxon>
    </lineage>
</organism>
<dbReference type="SUPFAM" id="SSF46894">
    <property type="entry name" value="C-terminal effector domain of the bipartite response regulators"/>
    <property type="match status" value="1"/>
</dbReference>
<protein>
    <submittedName>
        <fullName evidence="4">LuxR C-terminal-related transcriptional regulator</fullName>
    </submittedName>
</protein>